<keyword evidence="1" id="KW-1133">Transmembrane helix</keyword>
<keyword evidence="1" id="KW-0812">Transmembrane</keyword>
<feature type="transmembrane region" description="Helical" evidence="1">
    <location>
        <begin position="6"/>
        <end position="29"/>
    </location>
</feature>
<evidence type="ECO:0000313" key="3">
    <source>
        <dbReference type="Proteomes" id="UP000237983"/>
    </source>
</evidence>
<evidence type="ECO:0000256" key="1">
    <source>
        <dbReference type="SAM" id="Phobius"/>
    </source>
</evidence>
<dbReference type="Proteomes" id="UP000237983">
    <property type="component" value="Unassembled WGS sequence"/>
</dbReference>
<comment type="caution">
    <text evidence="2">The sequence shown here is derived from an EMBL/GenBank/DDBJ whole genome shotgun (WGS) entry which is preliminary data.</text>
</comment>
<feature type="transmembrane region" description="Helical" evidence="1">
    <location>
        <begin position="149"/>
        <end position="171"/>
    </location>
</feature>
<dbReference type="OrthoDB" id="5108650at2"/>
<evidence type="ECO:0000313" key="2">
    <source>
        <dbReference type="EMBL" id="PRY67266.1"/>
    </source>
</evidence>
<name>A0A2T0VAP5_9MICO</name>
<proteinExistence type="predicted"/>
<dbReference type="EMBL" id="PVTL01000007">
    <property type="protein sequence ID" value="PRY67266.1"/>
    <property type="molecule type" value="Genomic_DNA"/>
</dbReference>
<feature type="transmembrane region" description="Helical" evidence="1">
    <location>
        <begin position="320"/>
        <end position="338"/>
    </location>
</feature>
<feature type="transmembrane region" description="Helical" evidence="1">
    <location>
        <begin position="261"/>
        <end position="281"/>
    </location>
</feature>
<sequence length="369" mass="39572">MIPPFVYVLFHNLPALEVAITFGLIFFALSWVMPRRLITLPVIPPSVMTLPVNTLSATTLPATVARRSILVWTGIAGSLLVVAVATVASALAARRGEYQYTGVDGWLGRPAPLLTAITVVAVAALVLRRSRLPEPGARGIAPRRPWHAFAPRPVLWATAVLATLVALTALWQSVIGMVAPEAGPFFGRTTDHTDLPIYMTFNQGYGYIAGVGWPNYLATFVVLAIAAVVLFLALRSDANRPVLARSSFVGVRVEREQTARLLTLIVLGGLVTTLGAVWMHAGSIGQVSVSFDQRWVSEDVSYPRIHFGGGYDAFARPLNLAGYAFQGIGVALLLRIATDTTRSALKLRRAGTDAPSDVDDAALTPGARR</sequence>
<feature type="transmembrane region" description="Helical" evidence="1">
    <location>
        <begin position="111"/>
        <end position="128"/>
    </location>
</feature>
<dbReference type="RefSeq" id="WP_106213823.1">
    <property type="nucleotide sequence ID" value="NZ_PVTL01000007.1"/>
</dbReference>
<dbReference type="AlphaFoldDB" id="A0A2T0VAP5"/>
<accession>A0A2T0VAP5</accession>
<reference evidence="2 3" key="1">
    <citation type="submission" date="2018-03" db="EMBL/GenBank/DDBJ databases">
        <title>Genomic Encyclopedia of Type Strains, Phase III (KMG-III): the genomes of soil and plant-associated and newly described type strains.</title>
        <authorList>
            <person name="Whitman W."/>
        </authorList>
    </citation>
    <scope>NUCLEOTIDE SEQUENCE [LARGE SCALE GENOMIC DNA]</scope>
    <source>
        <strain evidence="2 3">CGMCC 1.12484</strain>
    </source>
</reference>
<feature type="transmembrane region" description="Helical" evidence="1">
    <location>
        <begin position="69"/>
        <end position="91"/>
    </location>
</feature>
<feature type="transmembrane region" description="Helical" evidence="1">
    <location>
        <begin position="216"/>
        <end position="234"/>
    </location>
</feature>
<keyword evidence="1" id="KW-0472">Membrane</keyword>
<organism evidence="2 3">
    <name type="scientific">Glaciihabitans tibetensis</name>
    <dbReference type="NCBI Taxonomy" id="1266600"/>
    <lineage>
        <taxon>Bacteria</taxon>
        <taxon>Bacillati</taxon>
        <taxon>Actinomycetota</taxon>
        <taxon>Actinomycetes</taxon>
        <taxon>Micrococcales</taxon>
        <taxon>Microbacteriaceae</taxon>
        <taxon>Glaciihabitans</taxon>
    </lineage>
</organism>
<protein>
    <submittedName>
        <fullName evidence="2">Uncharacterized protein</fullName>
    </submittedName>
</protein>
<keyword evidence="3" id="KW-1185">Reference proteome</keyword>
<gene>
    <name evidence="2" type="ORF">B0I08_107162</name>
</gene>